<dbReference type="InterPro" id="IPR013096">
    <property type="entry name" value="Cupin_2"/>
</dbReference>
<evidence type="ECO:0000313" key="3">
    <source>
        <dbReference type="EMBL" id="MDT0343755.1"/>
    </source>
</evidence>
<dbReference type="InterPro" id="IPR011051">
    <property type="entry name" value="RmlC_Cupin_sf"/>
</dbReference>
<comment type="caution">
    <text evidence="3">The sequence shown here is derived from an EMBL/GenBank/DDBJ whole genome shotgun (WGS) entry which is preliminary data.</text>
</comment>
<feature type="chain" id="PRO_5045294486" evidence="1">
    <location>
        <begin position="30"/>
        <end position="153"/>
    </location>
</feature>
<protein>
    <submittedName>
        <fullName evidence="3">Cupin domain-containing protein</fullName>
    </submittedName>
</protein>
<organism evidence="3 4">
    <name type="scientific">Streptomyces litchfieldiae</name>
    <dbReference type="NCBI Taxonomy" id="3075543"/>
    <lineage>
        <taxon>Bacteria</taxon>
        <taxon>Bacillati</taxon>
        <taxon>Actinomycetota</taxon>
        <taxon>Actinomycetes</taxon>
        <taxon>Kitasatosporales</taxon>
        <taxon>Streptomycetaceae</taxon>
        <taxon>Streptomyces</taxon>
    </lineage>
</organism>
<gene>
    <name evidence="3" type="ORF">RM590_14200</name>
</gene>
<evidence type="ECO:0000256" key="1">
    <source>
        <dbReference type="SAM" id="SignalP"/>
    </source>
</evidence>
<dbReference type="RefSeq" id="WP_311704888.1">
    <property type="nucleotide sequence ID" value="NZ_JAVREL010000007.1"/>
</dbReference>
<dbReference type="Gene3D" id="2.60.120.10">
    <property type="entry name" value="Jelly Rolls"/>
    <property type="match status" value="1"/>
</dbReference>
<dbReference type="InterPro" id="IPR014710">
    <property type="entry name" value="RmlC-like_jellyroll"/>
</dbReference>
<dbReference type="PANTHER" id="PTHR38599">
    <property type="entry name" value="CUPIN DOMAIN PROTEIN (AFU_ORTHOLOGUE AFUA_3G13620)"/>
    <property type="match status" value="1"/>
</dbReference>
<dbReference type="SUPFAM" id="SSF51182">
    <property type="entry name" value="RmlC-like cupins"/>
    <property type="match status" value="1"/>
</dbReference>
<feature type="signal peptide" evidence="1">
    <location>
        <begin position="1"/>
        <end position="29"/>
    </location>
</feature>
<keyword evidence="4" id="KW-1185">Reference proteome</keyword>
<name>A0ABU2MQG8_9ACTN</name>
<sequence length="153" mass="15451">MPRGIRAVRAAVLAVLAVAVLATLPSAGATPGRGVTAETLAEGTSEAGLAIRTTGRTDVTVRVITIAPGGSTGLHHHPGPLIAVVESGTLTRTLDDCSVEVSTLGDTVLEPAGRRHVHLGRNLGTEPVVLYATYFVPEGSPLSVDAADPGCGT</sequence>
<accession>A0ABU2MQG8</accession>
<proteinExistence type="predicted"/>
<reference evidence="4" key="1">
    <citation type="submission" date="2023-07" db="EMBL/GenBank/DDBJ databases">
        <title>30 novel species of actinomycetes from the DSMZ collection.</title>
        <authorList>
            <person name="Nouioui I."/>
        </authorList>
    </citation>
    <scope>NUCLEOTIDE SEQUENCE [LARGE SCALE GENOMIC DNA]</scope>
    <source>
        <strain evidence="4">DSM 44938</strain>
    </source>
</reference>
<dbReference type="Proteomes" id="UP001183246">
    <property type="component" value="Unassembled WGS sequence"/>
</dbReference>
<evidence type="ECO:0000313" key="4">
    <source>
        <dbReference type="Proteomes" id="UP001183246"/>
    </source>
</evidence>
<keyword evidence="1" id="KW-0732">Signal</keyword>
<dbReference type="PANTHER" id="PTHR38599:SF1">
    <property type="entry name" value="CUPIN DOMAIN PROTEIN (AFU_ORTHOLOGUE AFUA_3G13620)"/>
    <property type="match status" value="1"/>
</dbReference>
<dbReference type="EMBL" id="JAVREL010000007">
    <property type="protein sequence ID" value="MDT0343755.1"/>
    <property type="molecule type" value="Genomic_DNA"/>
</dbReference>
<dbReference type="Pfam" id="PF07883">
    <property type="entry name" value="Cupin_2"/>
    <property type="match status" value="1"/>
</dbReference>
<evidence type="ECO:0000259" key="2">
    <source>
        <dbReference type="Pfam" id="PF07883"/>
    </source>
</evidence>
<feature type="domain" description="Cupin type-2" evidence="2">
    <location>
        <begin position="63"/>
        <end position="133"/>
    </location>
</feature>